<dbReference type="PANTHER" id="PTHR11360">
    <property type="entry name" value="MONOCARBOXYLATE TRANSPORTER"/>
    <property type="match status" value="1"/>
</dbReference>
<feature type="transmembrane region" description="Helical" evidence="3">
    <location>
        <begin position="480"/>
        <end position="500"/>
    </location>
</feature>
<keyword evidence="3" id="KW-0812">Transmembrane</keyword>
<keyword evidence="5" id="KW-1185">Reference proteome</keyword>
<sequence>MCYQKTTIYLTATNSSSILSFYSSISDETNQTNITKPKKAFIKHDYSLPNNHYRTSIQLEDQVYSDDPKDMNLLLLEECLSLKSDSTDIFHCIKKLSSEEVKVWKDSLGSIYPEFKSAHSLTSLWGSFCIAFVIYGTMNGCLSSLQHALARFHEAETLNLVFVLYFTLSFALMPLCECFFDKFHILSAESIPIGSSIFASGLLVLSLKCYETTGLFIAIPGLMALGTSILASPAMSSAGSWFNVHLGKAQSSITVGGGIGAIVMPYIFTSIANKSGISNACFFLFLLCTFFLTMAIFFVKDNHKFLIEQELTKREAVLLQQNNTKNHYSGNKKAIIKVKNIFQKYGLTQVSFILVMLSAAIAENCIGFLQLNIETILSFTGVKEANIKNYYAIMNTSGVIGRLAFGIFADYLISANILQSVGLITSVLVTTFLWIPNLLNSGTILIIVLLIQGVIFNGIYSITALCISKVSKKEDFAKRFSLLYMIESFACFPIFQFLAHQLKNSLVLSFKTINIFLIIAAVLSILVQLSYSIEQSIKKKKYI</sequence>
<dbReference type="AlphaFoldDB" id="A0A1B7TI31"/>
<dbReference type="PANTHER" id="PTHR11360:SF284">
    <property type="entry name" value="EG:103B4.3 PROTEIN-RELATED"/>
    <property type="match status" value="1"/>
</dbReference>
<protein>
    <submittedName>
        <fullName evidence="4">MFS general substrate transporter</fullName>
    </submittedName>
</protein>
<gene>
    <name evidence="4" type="ORF">HANVADRAFT_51689</name>
</gene>
<evidence type="ECO:0000313" key="4">
    <source>
        <dbReference type="EMBL" id="OBA28396.1"/>
    </source>
</evidence>
<feature type="transmembrane region" description="Helical" evidence="3">
    <location>
        <begin position="420"/>
        <end position="439"/>
    </location>
</feature>
<name>A0A1B7TI31_9ASCO</name>
<dbReference type="GO" id="GO:0016020">
    <property type="term" value="C:membrane"/>
    <property type="evidence" value="ECO:0007669"/>
    <property type="project" value="UniProtKB-SubCell"/>
</dbReference>
<dbReference type="Proteomes" id="UP000092321">
    <property type="component" value="Unassembled WGS sequence"/>
</dbReference>
<dbReference type="InterPro" id="IPR050327">
    <property type="entry name" value="Proton-linked_MCT"/>
</dbReference>
<evidence type="ECO:0000313" key="5">
    <source>
        <dbReference type="Proteomes" id="UP000092321"/>
    </source>
</evidence>
<accession>A0A1B7TI31</accession>
<evidence type="ECO:0000256" key="1">
    <source>
        <dbReference type="ARBA" id="ARBA00004141"/>
    </source>
</evidence>
<dbReference type="Pfam" id="PF07690">
    <property type="entry name" value="MFS_1"/>
    <property type="match status" value="1"/>
</dbReference>
<keyword evidence="3" id="KW-1133">Transmembrane helix</keyword>
<feature type="transmembrane region" description="Helical" evidence="3">
    <location>
        <begin position="124"/>
        <end position="145"/>
    </location>
</feature>
<feature type="transmembrane region" description="Helical" evidence="3">
    <location>
        <begin position="347"/>
        <end position="370"/>
    </location>
</feature>
<feature type="transmembrane region" description="Helical" evidence="3">
    <location>
        <begin position="157"/>
        <end position="176"/>
    </location>
</feature>
<feature type="transmembrane region" description="Helical" evidence="3">
    <location>
        <begin position="445"/>
        <end position="468"/>
    </location>
</feature>
<feature type="transmembrane region" description="Helical" evidence="3">
    <location>
        <begin position="183"/>
        <end position="207"/>
    </location>
</feature>
<feature type="transmembrane region" description="Helical" evidence="3">
    <location>
        <begin position="252"/>
        <end position="271"/>
    </location>
</feature>
<dbReference type="InterPro" id="IPR011701">
    <property type="entry name" value="MFS"/>
</dbReference>
<dbReference type="Gene3D" id="1.20.1250.20">
    <property type="entry name" value="MFS general substrate transporter like domains"/>
    <property type="match status" value="2"/>
</dbReference>
<dbReference type="GO" id="GO:0022857">
    <property type="term" value="F:transmembrane transporter activity"/>
    <property type="evidence" value="ECO:0007669"/>
    <property type="project" value="InterPro"/>
</dbReference>
<comment type="caution">
    <text evidence="4">The sequence shown here is derived from an EMBL/GenBank/DDBJ whole genome shotgun (WGS) entry which is preliminary data.</text>
</comment>
<dbReference type="SUPFAM" id="SSF103473">
    <property type="entry name" value="MFS general substrate transporter"/>
    <property type="match status" value="1"/>
</dbReference>
<keyword evidence="3" id="KW-0472">Membrane</keyword>
<reference evidence="5" key="1">
    <citation type="journal article" date="2016" name="Proc. Natl. Acad. Sci. U.S.A.">
        <title>Comparative genomics of biotechnologically important yeasts.</title>
        <authorList>
            <person name="Riley R."/>
            <person name="Haridas S."/>
            <person name="Wolfe K.H."/>
            <person name="Lopes M.R."/>
            <person name="Hittinger C.T."/>
            <person name="Goeker M."/>
            <person name="Salamov A.A."/>
            <person name="Wisecaver J.H."/>
            <person name="Long T.M."/>
            <person name="Calvey C.H."/>
            <person name="Aerts A.L."/>
            <person name="Barry K.W."/>
            <person name="Choi C."/>
            <person name="Clum A."/>
            <person name="Coughlan A.Y."/>
            <person name="Deshpande S."/>
            <person name="Douglass A.P."/>
            <person name="Hanson S.J."/>
            <person name="Klenk H.-P."/>
            <person name="LaButti K.M."/>
            <person name="Lapidus A."/>
            <person name="Lindquist E.A."/>
            <person name="Lipzen A.M."/>
            <person name="Meier-Kolthoff J.P."/>
            <person name="Ohm R.A."/>
            <person name="Otillar R.P."/>
            <person name="Pangilinan J.L."/>
            <person name="Peng Y."/>
            <person name="Rokas A."/>
            <person name="Rosa C.A."/>
            <person name="Scheuner C."/>
            <person name="Sibirny A.A."/>
            <person name="Slot J.C."/>
            <person name="Stielow J.B."/>
            <person name="Sun H."/>
            <person name="Kurtzman C.P."/>
            <person name="Blackwell M."/>
            <person name="Grigoriev I.V."/>
            <person name="Jeffries T.W."/>
        </authorList>
    </citation>
    <scope>NUCLEOTIDE SEQUENCE [LARGE SCALE GENOMIC DNA]</scope>
    <source>
        <strain evidence="5">NRRL Y-1626</strain>
    </source>
</reference>
<comment type="similarity">
    <text evidence="2">Belongs to the major facilitator superfamily. Monocarboxylate porter (TC 2.A.1.13) family.</text>
</comment>
<proteinExistence type="inferred from homology"/>
<evidence type="ECO:0000256" key="2">
    <source>
        <dbReference type="ARBA" id="ARBA00006727"/>
    </source>
</evidence>
<feature type="transmembrane region" description="Helical" evidence="3">
    <location>
        <begin position="213"/>
        <end position="231"/>
    </location>
</feature>
<feature type="transmembrane region" description="Helical" evidence="3">
    <location>
        <begin position="512"/>
        <end position="533"/>
    </location>
</feature>
<comment type="subcellular location">
    <subcellularLocation>
        <location evidence="1">Membrane</location>
        <topology evidence="1">Multi-pass membrane protein</topology>
    </subcellularLocation>
</comment>
<evidence type="ECO:0000256" key="3">
    <source>
        <dbReference type="SAM" id="Phobius"/>
    </source>
</evidence>
<dbReference type="EMBL" id="LXPE01000004">
    <property type="protein sequence ID" value="OBA28396.1"/>
    <property type="molecule type" value="Genomic_DNA"/>
</dbReference>
<organism evidence="4 5">
    <name type="scientific">Hanseniaspora valbyensis NRRL Y-1626</name>
    <dbReference type="NCBI Taxonomy" id="766949"/>
    <lineage>
        <taxon>Eukaryota</taxon>
        <taxon>Fungi</taxon>
        <taxon>Dikarya</taxon>
        <taxon>Ascomycota</taxon>
        <taxon>Saccharomycotina</taxon>
        <taxon>Saccharomycetes</taxon>
        <taxon>Saccharomycodales</taxon>
        <taxon>Saccharomycodaceae</taxon>
        <taxon>Hanseniaspora</taxon>
    </lineage>
</organism>
<dbReference type="InterPro" id="IPR036259">
    <property type="entry name" value="MFS_trans_sf"/>
</dbReference>
<feature type="transmembrane region" description="Helical" evidence="3">
    <location>
        <begin position="277"/>
        <end position="299"/>
    </location>
</feature>
<dbReference type="OrthoDB" id="5667at2759"/>